<comment type="similarity">
    <text evidence="2 13">Belongs to the CRISPR-associated exonuclease Cas4 family.</text>
</comment>
<dbReference type="RefSeq" id="WP_131154643.1">
    <property type="nucleotide sequence ID" value="NZ_CP036402.1"/>
</dbReference>
<dbReference type="InterPro" id="IPR013343">
    <property type="entry name" value="CRISPR-assoc_prot_Cas4"/>
</dbReference>
<evidence type="ECO:0000256" key="4">
    <source>
        <dbReference type="ARBA" id="ARBA00020049"/>
    </source>
</evidence>
<dbReference type="GO" id="GO:0004527">
    <property type="term" value="F:exonuclease activity"/>
    <property type="evidence" value="ECO:0007669"/>
    <property type="project" value="UniProtKB-KW"/>
</dbReference>
<keyword evidence="12 13" id="KW-0464">Manganese</keyword>
<proteinExistence type="inferred from homology"/>
<accession>A0A411YEM2</accession>
<dbReference type="Gene3D" id="3.90.320.10">
    <property type="match status" value="1"/>
</dbReference>
<keyword evidence="16" id="KW-1185">Reference proteome</keyword>
<evidence type="ECO:0000256" key="10">
    <source>
        <dbReference type="ARBA" id="ARBA00023014"/>
    </source>
</evidence>
<dbReference type="EMBL" id="CP036402">
    <property type="protein sequence ID" value="QBI19646.1"/>
    <property type="molecule type" value="Genomic_DNA"/>
</dbReference>
<dbReference type="OrthoDB" id="9781776at2"/>
<dbReference type="InterPro" id="IPR022765">
    <property type="entry name" value="Dna2/Cas4_DUF83"/>
</dbReference>
<evidence type="ECO:0000256" key="2">
    <source>
        <dbReference type="ARBA" id="ARBA00009189"/>
    </source>
</evidence>
<evidence type="ECO:0000256" key="6">
    <source>
        <dbReference type="ARBA" id="ARBA00022723"/>
    </source>
</evidence>
<keyword evidence="5 13" id="KW-0540">Nuclease</keyword>
<dbReference type="Pfam" id="PF01930">
    <property type="entry name" value="Cas_Cas4"/>
    <property type="match status" value="1"/>
</dbReference>
<evidence type="ECO:0000256" key="8">
    <source>
        <dbReference type="ARBA" id="ARBA00022839"/>
    </source>
</evidence>
<dbReference type="GO" id="GO:0051607">
    <property type="term" value="P:defense response to virus"/>
    <property type="evidence" value="ECO:0007669"/>
    <property type="project" value="UniProtKB-KW"/>
</dbReference>
<dbReference type="Proteomes" id="UP000291469">
    <property type="component" value="Chromosome"/>
</dbReference>
<evidence type="ECO:0000256" key="9">
    <source>
        <dbReference type="ARBA" id="ARBA00023004"/>
    </source>
</evidence>
<evidence type="ECO:0000256" key="1">
    <source>
        <dbReference type="ARBA" id="ARBA00001966"/>
    </source>
</evidence>
<dbReference type="KEGG" id="erz:ER308_08835"/>
<evidence type="ECO:0000256" key="5">
    <source>
        <dbReference type="ARBA" id="ARBA00022722"/>
    </source>
</evidence>
<dbReference type="GO" id="GO:0051536">
    <property type="term" value="F:iron-sulfur cluster binding"/>
    <property type="evidence" value="ECO:0007669"/>
    <property type="project" value="UniProtKB-KW"/>
</dbReference>
<evidence type="ECO:0000256" key="13">
    <source>
        <dbReference type="RuleBase" id="RU365022"/>
    </source>
</evidence>
<sequence length="206" mass="22936">MLDPEPLPISALEHWVYCPRQCAFIHVEGLWQDNPHTVRGTWGHRRPDTGTDRVERGRRVLRGVPLHSHHLGLIGRADVVEVHRDGTVVPVEYKVGGRHGDTAEVQLCAEALCLEEMTDRRVPEGALWHSGPRRRTAVPIDEGLRARTRALIDEVRAALAAGRLPPAVNDARCAQCQFLDQCLPSVIDDAPWVARYLAEEVFACGS</sequence>
<name>A0A411YEM2_9ACTN</name>
<dbReference type="GO" id="GO:0046872">
    <property type="term" value="F:metal ion binding"/>
    <property type="evidence" value="ECO:0007669"/>
    <property type="project" value="UniProtKB-KW"/>
</dbReference>
<evidence type="ECO:0000256" key="7">
    <source>
        <dbReference type="ARBA" id="ARBA00022801"/>
    </source>
</evidence>
<keyword evidence="11 13" id="KW-0051">Antiviral defense</keyword>
<reference evidence="15 16" key="1">
    <citation type="submission" date="2019-01" db="EMBL/GenBank/DDBJ databases">
        <title>Egibacter rhizosphaerae EGI 80759T.</title>
        <authorList>
            <person name="Chen D.-D."/>
            <person name="Tian Y."/>
            <person name="Jiao J.-Y."/>
            <person name="Zhang X.-T."/>
            <person name="Zhang Y.-G."/>
            <person name="Zhang Y."/>
            <person name="Xiao M."/>
            <person name="Shu W.-S."/>
            <person name="Li W.-J."/>
        </authorList>
    </citation>
    <scope>NUCLEOTIDE SEQUENCE [LARGE SCALE GENOMIC DNA]</scope>
    <source>
        <strain evidence="15 16">EGI 80759</strain>
    </source>
</reference>
<gene>
    <name evidence="15" type="primary">cas4</name>
    <name evidence="15" type="ORF">ER308_08835</name>
</gene>
<protein>
    <recommendedName>
        <fullName evidence="4 13">CRISPR-associated exonuclease Cas4</fullName>
        <ecNumber evidence="3 13">3.1.12.1</ecNumber>
    </recommendedName>
</protein>
<dbReference type="InterPro" id="IPR051827">
    <property type="entry name" value="Cas4_exonuclease"/>
</dbReference>
<evidence type="ECO:0000256" key="11">
    <source>
        <dbReference type="ARBA" id="ARBA00023118"/>
    </source>
</evidence>
<dbReference type="EC" id="3.1.12.1" evidence="3 13"/>
<comment type="cofactor">
    <cofactor evidence="1">
        <name>[4Fe-4S] cluster</name>
        <dbReference type="ChEBI" id="CHEBI:49883"/>
    </cofactor>
</comment>
<evidence type="ECO:0000313" key="15">
    <source>
        <dbReference type="EMBL" id="QBI19646.1"/>
    </source>
</evidence>
<dbReference type="NCBIfam" id="TIGR00372">
    <property type="entry name" value="cas4"/>
    <property type="match status" value="1"/>
</dbReference>
<comment type="cofactor">
    <cofactor evidence="13">
        <name>iron-sulfur cluster</name>
        <dbReference type="ChEBI" id="CHEBI:30408"/>
    </cofactor>
</comment>
<keyword evidence="10 13" id="KW-0411">Iron-sulfur</keyword>
<keyword evidence="7 13" id="KW-0378">Hydrolase</keyword>
<organism evidence="15 16">
    <name type="scientific">Egibacter rhizosphaerae</name>
    <dbReference type="NCBI Taxonomy" id="1670831"/>
    <lineage>
        <taxon>Bacteria</taxon>
        <taxon>Bacillati</taxon>
        <taxon>Actinomycetota</taxon>
        <taxon>Nitriliruptoria</taxon>
        <taxon>Egibacterales</taxon>
        <taxon>Egibacteraceae</taxon>
        <taxon>Egibacter</taxon>
    </lineage>
</organism>
<comment type="cofactor">
    <cofactor evidence="13">
        <name>Mg(2+)</name>
        <dbReference type="ChEBI" id="CHEBI:18420"/>
    </cofactor>
    <cofactor evidence="13">
        <name>Mn(2+)</name>
        <dbReference type="ChEBI" id="CHEBI:29035"/>
    </cofactor>
    <text evidence="13">Mg(2+) or Mn(2+) required for ssDNA cleavage activity.</text>
</comment>
<evidence type="ECO:0000256" key="3">
    <source>
        <dbReference type="ARBA" id="ARBA00012768"/>
    </source>
</evidence>
<dbReference type="AlphaFoldDB" id="A0A411YEM2"/>
<keyword evidence="9 13" id="KW-0408">Iron</keyword>
<evidence type="ECO:0000313" key="16">
    <source>
        <dbReference type="Proteomes" id="UP000291469"/>
    </source>
</evidence>
<dbReference type="InterPro" id="IPR011604">
    <property type="entry name" value="PDDEXK-like_dom_sf"/>
</dbReference>
<dbReference type="PANTHER" id="PTHR36531:SF6">
    <property type="entry name" value="DNA REPLICATION ATP-DEPENDENT HELICASE_NUCLEASE DNA2"/>
    <property type="match status" value="1"/>
</dbReference>
<evidence type="ECO:0000256" key="12">
    <source>
        <dbReference type="ARBA" id="ARBA00023211"/>
    </source>
</evidence>
<comment type="function">
    <text evidence="13">CRISPR (clustered regularly interspaced short palindromic repeat) is an adaptive immune system that provides protection against mobile genetic elements (viruses, transposable elements and conjugative plasmids). CRISPR clusters contain sequences complementary to antecedent mobile elements and target invading nucleic acids. CRISPR clusters are transcribed and processed into CRISPR RNA (crRNA).</text>
</comment>
<evidence type="ECO:0000259" key="14">
    <source>
        <dbReference type="Pfam" id="PF01930"/>
    </source>
</evidence>
<feature type="domain" description="DUF83" evidence="14">
    <location>
        <begin position="10"/>
        <end position="183"/>
    </location>
</feature>
<dbReference type="PANTHER" id="PTHR36531">
    <property type="entry name" value="CRISPR-ASSOCIATED EXONUCLEASE CAS4"/>
    <property type="match status" value="1"/>
</dbReference>
<keyword evidence="6 13" id="KW-0479">Metal-binding</keyword>
<keyword evidence="8 13" id="KW-0269">Exonuclease</keyword>